<evidence type="ECO:0000259" key="1">
    <source>
        <dbReference type="SMART" id="SM01324"/>
    </source>
</evidence>
<comment type="caution">
    <text evidence="2">The sequence shown here is derived from an EMBL/GenBank/DDBJ whole genome shotgun (WGS) entry which is preliminary data.</text>
</comment>
<dbReference type="Gene3D" id="1.20.58.1690">
    <property type="match status" value="1"/>
</dbReference>
<dbReference type="InterPro" id="IPR038434">
    <property type="entry name" value="YARHG_sf"/>
</dbReference>
<dbReference type="RefSeq" id="WP_344925157.1">
    <property type="nucleotide sequence ID" value="NZ_BAABCW010000002.1"/>
</dbReference>
<dbReference type="EMBL" id="BAABCW010000002">
    <property type="protein sequence ID" value="GAA4111441.1"/>
    <property type="molecule type" value="Genomic_DNA"/>
</dbReference>
<gene>
    <name evidence="2" type="ORF">GCM10022393_09140</name>
</gene>
<reference evidence="3" key="1">
    <citation type="journal article" date="2019" name="Int. J. Syst. Evol. Microbiol.">
        <title>The Global Catalogue of Microorganisms (GCM) 10K type strain sequencing project: providing services to taxonomists for standard genome sequencing and annotation.</title>
        <authorList>
            <consortium name="The Broad Institute Genomics Platform"/>
            <consortium name="The Broad Institute Genome Sequencing Center for Infectious Disease"/>
            <person name="Wu L."/>
            <person name="Ma J."/>
        </authorList>
    </citation>
    <scope>NUCLEOTIDE SEQUENCE [LARGE SCALE GENOMIC DNA]</scope>
    <source>
        <strain evidence="3">JCM 17106</strain>
    </source>
</reference>
<dbReference type="InterPro" id="IPR025582">
    <property type="entry name" value="YARHG_dom"/>
</dbReference>
<keyword evidence="3" id="KW-1185">Reference proteome</keyword>
<accession>A0ABP7XD01</accession>
<sequence length="212" mass="24929">MKIKLIVIFLITFLNSFGQKLEYKIVENPDIIDFEGTFSSSNYFYKLKLQYFGCCTNLICDTQNEYEIEVKSTYGNSEIEINSKKFNLVICTKEHTNIKRGTLGLVDESGFFYKKTEQGNEGYYYPEASFIKFNEDDISNLTFSELKIVRNELYAKHGYKFNNENIATIFYKKEWYKKFESKGGELTKNVILSDIEKHNVEIIRKVETNKKQ</sequence>
<evidence type="ECO:0000313" key="3">
    <source>
        <dbReference type="Proteomes" id="UP001500459"/>
    </source>
</evidence>
<proteinExistence type="predicted"/>
<feature type="domain" description="YARHG" evidence="1">
    <location>
        <begin position="121"/>
        <end position="208"/>
    </location>
</feature>
<dbReference type="SMART" id="SM01324">
    <property type="entry name" value="YARHG"/>
    <property type="match status" value="1"/>
</dbReference>
<organism evidence="2 3">
    <name type="scientific">Aquimarina addita</name>
    <dbReference type="NCBI Taxonomy" id="870485"/>
    <lineage>
        <taxon>Bacteria</taxon>
        <taxon>Pseudomonadati</taxon>
        <taxon>Bacteroidota</taxon>
        <taxon>Flavobacteriia</taxon>
        <taxon>Flavobacteriales</taxon>
        <taxon>Flavobacteriaceae</taxon>
        <taxon>Aquimarina</taxon>
    </lineage>
</organism>
<name>A0ABP7XD01_9FLAO</name>
<evidence type="ECO:0000313" key="2">
    <source>
        <dbReference type="EMBL" id="GAA4111441.1"/>
    </source>
</evidence>
<protein>
    <recommendedName>
        <fullName evidence="1">YARHG domain-containing protein</fullName>
    </recommendedName>
</protein>
<dbReference type="Proteomes" id="UP001500459">
    <property type="component" value="Unassembled WGS sequence"/>
</dbReference>
<dbReference type="Pfam" id="PF13308">
    <property type="entry name" value="YARHG"/>
    <property type="match status" value="1"/>
</dbReference>